<name>A0A0P4RC78_9ACTN</name>
<dbReference type="EMBL" id="BBNO01000007">
    <property type="protein sequence ID" value="GAO10674.1"/>
    <property type="molecule type" value="Genomic_DNA"/>
</dbReference>
<protein>
    <recommendedName>
        <fullName evidence="1">HD domain-containing protein</fullName>
    </recommendedName>
</protein>
<evidence type="ECO:0000313" key="2">
    <source>
        <dbReference type="EMBL" id="GAO10674.1"/>
    </source>
</evidence>
<dbReference type="Proteomes" id="UP000048965">
    <property type="component" value="Unassembled WGS sequence"/>
</dbReference>
<feature type="domain" description="HD" evidence="1">
    <location>
        <begin position="32"/>
        <end position="87"/>
    </location>
</feature>
<dbReference type="Pfam" id="PF01966">
    <property type="entry name" value="HD"/>
    <property type="match status" value="1"/>
</dbReference>
<organism evidence="2 3">
    <name type="scientific">Streptomyces lydicamycinicus</name>
    <dbReference type="NCBI Taxonomy" id="1546107"/>
    <lineage>
        <taxon>Bacteria</taxon>
        <taxon>Bacillati</taxon>
        <taxon>Actinomycetota</taxon>
        <taxon>Actinomycetes</taxon>
        <taxon>Kitasatosporales</taxon>
        <taxon>Streptomycetaceae</taxon>
        <taxon>Streptomyces</taxon>
    </lineage>
</organism>
<dbReference type="PANTHER" id="PTHR35569">
    <property type="entry name" value="CYANAMIDE HYDRATASE DDI2-RELATED"/>
    <property type="match status" value="1"/>
</dbReference>
<gene>
    <name evidence="2" type="ORF">TPA0598_07_03980</name>
</gene>
<dbReference type="Gene3D" id="1.10.3210.10">
    <property type="entry name" value="Hypothetical protein af1432"/>
    <property type="match status" value="1"/>
</dbReference>
<evidence type="ECO:0000313" key="3">
    <source>
        <dbReference type="Proteomes" id="UP000048965"/>
    </source>
</evidence>
<reference evidence="3" key="1">
    <citation type="submission" date="2014-09" db="EMBL/GenBank/DDBJ databases">
        <title>Whole genome shotgun sequence of Streptomyces sp. NBRC 110027.</title>
        <authorList>
            <person name="Komaki H."/>
            <person name="Ichikawa N."/>
            <person name="Katano-Makiyama Y."/>
            <person name="Hosoyama A."/>
            <person name="Hashimoto M."/>
            <person name="Uohara A."/>
            <person name="Kitahashi Y."/>
            <person name="Ohji S."/>
            <person name="Kimura A."/>
            <person name="Yamazoe A."/>
            <person name="Igarashi Y."/>
            <person name="Fujita N."/>
        </authorList>
    </citation>
    <scope>NUCLEOTIDE SEQUENCE [LARGE SCALE GENOMIC DNA]</scope>
    <source>
        <strain evidence="3">NBRC 110027</strain>
    </source>
</reference>
<dbReference type="AlphaFoldDB" id="A0A0P4RC78"/>
<dbReference type="InterPro" id="IPR006674">
    <property type="entry name" value="HD_domain"/>
</dbReference>
<dbReference type="PANTHER" id="PTHR35569:SF1">
    <property type="entry name" value="CYANAMIDE HYDRATASE DDI2-RELATED"/>
    <property type="match status" value="1"/>
</dbReference>
<accession>A0A0P4RC78</accession>
<keyword evidence="3" id="KW-1185">Reference proteome</keyword>
<evidence type="ECO:0000259" key="1">
    <source>
        <dbReference type="Pfam" id="PF01966"/>
    </source>
</evidence>
<proteinExistence type="predicted"/>
<comment type="caution">
    <text evidence="2">The sequence shown here is derived from an EMBL/GenBank/DDBJ whole genome shotgun (WGS) entry which is preliminary data.</text>
</comment>
<reference evidence="2 3" key="2">
    <citation type="journal article" date="2015" name="Stand. Genomic Sci.">
        <title>Draft genome sequence of marine-derived Streptomyces sp. TP-A0598, a producer of anti-MRSA antibiotic lydicamycins.</title>
        <authorList>
            <person name="Komaki H."/>
            <person name="Ichikawa N."/>
            <person name="Hosoyama A."/>
            <person name="Fujita N."/>
            <person name="Igarashi Y."/>
        </authorList>
    </citation>
    <scope>NUCLEOTIDE SEQUENCE [LARGE SCALE GENOMIC DNA]</scope>
    <source>
        <strain evidence="2 3">NBRC 110027</strain>
    </source>
</reference>
<dbReference type="SUPFAM" id="SSF109604">
    <property type="entry name" value="HD-domain/PDEase-like"/>
    <property type="match status" value="1"/>
</dbReference>
<sequence length="203" mass="22114">MAMTMDDLVIPDTRACRAALEVASAYCSPALLNHSVRAYLWAAAYASAHDIAFDPELLYVSAMFHDMGLVKEFDSHTVPFDEAGGHVAWVFAAGAGWPVERRVRASEVVVRHMWDEVDVAMDPEAHLLVYSTSLDISGRRPDALPADLRTEVLARYPRLGLGEEFLACFRDQAERKPDSSAAASVRQGIAARIAANPLDADGA</sequence>